<dbReference type="RefSeq" id="WP_183637836.1">
    <property type="nucleotide sequence ID" value="NZ_BAABLE010000008.1"/>
</dbReference>
<feature type="chain" id="PRO_5032695769" evidence="2">
    <location>
        <begin position="27"/>
        <end position="252"/>
    </location>
</feature>
<reference evidence="3 4" key="1">
    <citation type="submission" date="2020-08" db="EMBL/GenBank/DDBJ databases">
        <title>Genomic Encyclopedia of Type Strains, Phase IV (KMG-IV): sequencing the most valuable type-strain genomes for metagenomic binning, comparative biology and taxonomic classification.</title>
        <authorList>
            <person name="Goeker M."/>
        </authorList>
    </citation>
    <scope>NUCLEOTIDE SEQUENCE [LARGE SCALE GENOMIC DNA]</scope>
    <source>
        <strain evidence="3 4">DSM 106739</strain>
    </source>
</reference>
<organism evidence="3 4">
    <name type="scientific">Niveibacterium umoris</name>
    <dbReference type="NCBI Taxonomy" id="1193620"/>
    <lineage>
        <taxon>Bacteria</taxon>
        <taxon>Pseudomonadati</taxon>
        <taxon>Pseudomonadota</taxon>
        <taxon>Betaproteobacteria</taxon>
        <taxon>Rhodocyclales</taxon>
        <taxon>Rhodocyclaceae</taxon>
        <taxon>Niveibacterium</taxon>
    </lineage>
</organism>
<sequence length="252" mass="26890">MSRPHPLATHAALLALVVLANGCAQAALVELEVVDRSSNTALDTYVHRGTRFVAGTPGQRYALRLNNRSGGRVLVVLSVDGVNVVSGETAAWGQTGYVLPPWGSAEIAGWRKNMSETAAFYFAALPESYAARTGRPDNVGVIGAAVFRERYIPPPAPLAAAPAARSAEAAAGTSADRAMAKKSEQLGTGHGEREYAPTEYTEFVRASSRPDEVVQIRYDSYPNLLASGVIARPRPMPLEPQAFPGFVPDPRY</sequence>
<evidence type="ECO:0000313" key="3">
    <source>
        <dbReference type="EMBL" id="MBB4014733.1"/>
    </source>
</evidence>
<dbReference type="AlphaFoldDB" id="A0A840BQ27"/>
<evidence type="ECO:0000313" key="4">
    <source>
        <dbReference type="Proteomes" id="UP000561045"/>
    </source>
</evidence>
<protein>
    <submittedName>
        <fullName evidence="3">Uncharacterized protein</fullName>
    </submittedName>
</protein>
<proteinExistence type="predicted"/>
<feature type="signal peptide" evidence="2">
    <location>
        <begin position="1"/>
        <end position="26"/>
    </location>
</feature>
<feature type="compositionally biased region" description="Basic and acidic residues" evidence="1">
    <location>
        <begin position="178"/>
        <end position="195"/>
    </location>
</feature>
<feature type="region of interest" description="Disordered" evidence="1">
    <location>
        <begin position="170"/>
        <end position="195"/>
    </location>
</feature>
<dbReference type="Proteomes" id="UP000561045">
    <property type="component" value="Unassembled WGS sequence"/>
</dbReference>
<name>A0A840BQ27_9RHOO</name>
<comment type="caution">
    <text evidence="3">The sequence shown here is derived from an EMBL/GenBank/DDBJ whole genome shotgun (WGS) entry which is preliminary data.</text>
</comment>
<keyword evidence="2" id="KW-0732">Signal</keyword>
<evidence type="ECO:0000256" key="1">
    <source>
        <dbReference type="SAM" id="MobiDB-lite"/>
    </source>
</evidence>
<keyword evidence="4" id="KW-1185">Reference proteome</keyword>
<accession>A0A840BQ27</accession>
<dbReference type="EMBL" id="JACIET010000003">
    <property type="protein sequence ID" value="MBB4014733.1"/>
    <property type="molecule type" value="Genomic_DNA"/>
</dbReference>
<evidence type="ECO:0000256" key="2">
    <source>
        <dbReference type="SAM" id="SignalP"/>
    </source>
</evidence>
<gene>
    <name evidence="3" type="ORF">GGR36_004089</name>
</gene>